<dbReference type="SUPFAM" id="SSF55729">
    <property type="entry name" value="Acyl-CoA N-acyltransferases (Nat)"/>
    <property type="match status" value="1"/>
</dbReference>
<dbReference type="InterPro" id="IPR052523">
    <property type="entry name" value="Trichothecene_AcTrans"/>
</dbReference>
<keyword evidence="2" id="KW-0808">Transferase</keyword>
<dbReference type="EMBL" id="KZ825054">
    <property type="protein sequence ID" value="RAH62726.1"/>
    <property type="molecule type" value="Genomic_DNA"/>
</dbReference>
<dbReference type="Gene3D" id="3.40.630.30">
    <property type="match status" value="1"/>
</dbReference>
<dbReference type="CDD" id="cd04301">
    <property type="entry name" value="NAT_SF"/>
    <property type="match status" value="1"/>
</dbReference>
<dbReference type="PANTHER" id="PTHR42791:SF16">
    <property type="entry name" value="N-ACETYLTRANSFERASE DOMAIN-CONTAINING PROTEIN"/>
    <property type="match status" value="1"/>
</dbReference>
<feature type="domain" description="N-acetyltransferase" evidence="1">
    <location>
        <begin position="38"/>
        <end position="244"/>
    </location>
</feature>
<dbReference type="Pfam" id="PF00583">
    <property type="entry name" value="Acetyltransf_1"/>
    <property type="match status" value="1"/>
</dbReference>
<dbReference type="InterPro" id="IPR000182">
    <property type="entry name" value="GNAT_dom"/>
</dbReference>
<name>A0A8G1R9T0_9EURO</name>
<proteinExistence type="predicted"/>
<keyword evidence="2" id="KW-0012">Acyltransferase</keyword>
<gene>
    <name evidence="2" type="ORF">BO85DRAFT_494077</name>
</gene>
<evidence type="ECO:0000313" key="3">
    <source>
        <dbReference type="Proteomes" id="UP000249526"/>
    </source>
</evidence>
<dbReference type="PROSITE" id="PS51186">
    <property type="entry name" value="GNAT"/>
    <property type="match status" value="1"/>
</dbReference>
<dbReference type="AlphaFoldDB" id="A0A8G1R9T0"/>
<protein>
    <submittedName>
        <fullName evidence="2">Acyl-CoA N-acyltransferase</fullName>
    </submittedName>
</protein>
<dbReference type="GeneID" id="37167256"/>
<accession>A0A8G1R9T0</accession>
<evidence type="ECO:0000259" key="1">
    <source>
        <dbReference type="PROSITE" id="PS51186"/>
    </source>
</evidence>
<dbReference type="PANTHER" id="PTHR42791">
    <property type="entry name" value="GNAT FAMILY ACETYLTRANSFERASE"/>
    <property type="match status" value="1"/>
</dbReference>
<keyword evidence="3" id="KW-1185">Reference proteome</keyword>
<reference evidence="2 3" key="1">
    <citation type="submission" date="2018-02" db="EMBL/GenBank/DDBJ databases">
        <title>The genomes of Aspergillus section Nigri reveals drivers in fungal speciation.</title>
        <authorList>
            <consortium name="DOE Joint Genome Institute"/>
            <person name="Vesth T.C."/>
            <person name="Nybo J."/>
            <person name="Theobald S."/>
            <person name="Brandl J."/>
            <person name="Frisvad J.C."/>
            <person name="Nielsen K.F."/>
            <person name="Lyhne E.K."/>
            <person name="Kogle M.E."/>
            <person name="Kuo A."/>
            <person name="Riley R."/>
            <person name="Clum A."/>
            <person name="Nolan M."/>
            <person name="Lipzen A."/>
            <person name="Salamov A."/>
            <person name="Henrissat B."/>
            <person name="Wiebenga A."/>
            <person name="De vries R.P."/>
            <person name="Grigoriev I.V."/>
            <person name="Mortensen U.H."/>
            <person name="Andersen M.R."/>
            <person name="Baker S.E."/>
        </authorList>
    </citation>
    <scope>NUCLEOTIDE SEQUENCE [LARGE SCALE GENOMIC DNA]</scope>
    <source>
        <strain evidence="2 3">CBS 112811</strain>
    </source>
</reference>
<sequence>MTPPLTLHRVTTLQDLEPLYHIGADAFRDDPGMNWFYPGGRDHPEDLVVAWKYLLLQEFFDKGKYILAASIPDPDQDDTSIRVERRPGKVVGFAVWERRGASEAAKSWQGGGVLKATCVQPGLKRFLLNLQIIHTFCFDTPRRSLSWSRLRHFGHELEAAKASQPSESWYLSNLAVSSTAQGKGVGKRLLQWGIDRSEEEGIPATLVSTDAGLALYTSRGFRNSGWLFFDDGRQKQTVMRRNVKYVRLD</sequence>
<dbReference type="Proteomes" id="UP000249526">
    <property type="component" value="Unassembled WGS sequence"/>
</dbReference>
<dbReference type="InterPro" id="IPR016181">
    <property type="entry name" value="Acyl_CoA_acyltransferase"/>
</dbReference>
<dbReference type="RefSeq" id="XP_025520648.1">
    <property type="nucleotide sequence ID" value="XM_025663854.1"/>
</dbReference>
<organism evidence="2 3">
    <name type="scientific">Aspergillus piperis CBS 112811</name>
    <dbReference type="NCBI Taxonomy" id="1448313"/>
    <lineage>
        <taxon>Eukaryota</taxon>
        <taxon>Fungi</taxon>
        <taxon>Dikarya</taxon>
        <taxon>Ascomycota</taxon>
        <taxon>Pezizomycotina</taxon>
        <taxon>Eurotiomycetes</taxon>
        <taxon>Eurotiomycetidae</taxon>
        <taxon>Eurotiales</taxon>
        <taxon>Aspergillaceae</taxon>
        <taxon>Aspergillus</taxon>
        <taxon>Aspergillus subgen. Circumdati</taxon>
    </lineage>
</organism>
<dbReference type="GO" id="GO:0016747">
    <property type="term" value="F:acyltransferase activity, transferring groups other than amino-acyl groups"/>
    <property type="evidence" value="ECO:0007669"/>
    <property type="project" value="InterPro"/>
</dbReference>
<evidence type="ECO:0000313" key="2">
    <source>
        <dbReference type="EMBL" id="RAH62726.1"/>
    </source>
</evidence>